<evidence type="ECO:0000256" key="1">
    <source>
        <dbReference type="ARBA" id="ARBA00006328"/>
    </source>
</evidence>
<keyword evidence="5" id="KW-1185">Reference proteome</keyword>
<evidence type="ECO:0000259" key="3">
    <source>
        <dbReference type="Pfam" id="PF05368"/>
    </source>
</evidence>
<reference evidence="4 5" key="1">
    <citation type="journal article" date="2012" name="Fungal Genet. Biol.">
        <title>The genome of the xerotolerant mold Wallemia sebi reveals adaptations to osmotic stress and suggests cryptic sexual reproduction.</title>
        <authorList>
            <person name="Padamsee M."/>
            <person name="Kumar T.K.A."/>
            <person name="Riley R."/>
            <person name="Binder M."/>
            <person name="Boyd A."/>
            <person name="Calvo A.M."/>
            <person name="Furukawa K."/>
            <person name="Hesse C."/>
            <person name="Hohmann S."/>
            <person name="James T.Y."/>
            <person name="LaButti K."/>
            <person name="Lapidus A."/>
            <person name="Lindquist E."/>
            <person name="Lucas S."/>
            <person name="Miller K."/>
            <person name="Shantappa S."/>
            <person name="Grigoriev I.V."/>
            <person name="Hibbett D.S."/>
            <person name="McLaughlin D.J."/>
            <person name="Spatafora J.W."/>
            <person name="Aime M.C."/>
        </authorList>
    </citation>
    <scope>NUCLEOTIDE SEQUENCE [LARGE SCALE GENOMIC DNA]</scope>
    <source>
        <strain evidence="5">ATCC MYA-4683 / CBS 633.66</strain>
    </source>
</reference>
<feature type="domain" description="NmrA-like" evidence="3">
    <location>
        <begin position="5"/>
        <end position="229"/>
    </location>
</feature>
<dbReference type="InParanoid" id="I4Y6F4"/>
<evidence type="ECO:0000313" key="4">
    <source>
        <dbReference type="EMBL" id="EIM19546.1"/>
    </source>
</evidence>
<dbReference type="KEGG" id="wse:WALSEDRAFT_55497"/>
<accession>I4Y6F4</accession>
<dbReference type="Proteomes" id="UP000005242">
    <property type="component" value="Unassembled WGS sequence"/>
</dbReference>
<dbReference type="HOGENOM" id="CLU_007383_8_4_1"/>
<dbReference type="InterPro" id="IPR051164">
    <property type="entry name" value="NmrA-like_oxidored"/>
</dbReference>
<protein>
    <submittedName>
        <fullName evidence="4">NAD(P)-binding protein</fullName>
    </submittedName>
</protein>
<dbReference type="Gene3D" id="3.90.25.10">
    <property type="entry name" value="UDP-galactose 4-epimerase, domain 1"/>
    <property type="match status" value="1"/>
</dbReference>
<dbReference type="CDD" id="cd05251">
    <property type="entry name" value="NmrA_like_SDR_a"/>
    <property type="match status" value="1"/>
</dbReference>
<evidence type="ECO:0000256" key="2">
    <source>
        <dbReference type="ARBA" id="ARBA00022857"/>
    </source>
</evidence>
<gene>
    <name evidence="4" type="ORF">WALSEDRAFT_55497</name>
</gene>
<dbReference type="InterPro" id="IPR036291">
    <property type="entry name" value="NAD(P)-bd_dom_sf"/>
</dbReference>
<dbReference type="SUPFAM" id="SSF51735">
    <property type="entry name" value="NAD(P)-binding Rossmann-fold domains"/>
    <property type="match status" value="1"/>
</dbReference>
<dbReference type="eggNOG" id="ENOG502S0JD">
    <property type="taxonomic scope" value="Eukaryota"/>
</dbReference>
<dbReference type="OrthoDB" id="9997102at2759"/>
<dbReference type="STRING" id="671144.I4Y6F4"/>
<proteinExistence type="inferred from homology"/>
<dbReference type="PANTHER" id="PTHR42748">
    <property type="entry name" value="NITROGEN METABOLITE REPRESSION PROTEIN NMRA FAMILY MEMBER"/>
    <property type="match status" value="1"/>
</dbReference>
<name>I4Y6F4_WALMC</name>
<dbReference type="InterPro" id="IPR008030">
    <property type="entry name" value="NmrA-like"/>
</dbReference>
<organism evidence="4 5">
    <name type="scientific">Wallemia mellicola (strain ATCC MYA-4683 / CBS 633.66)</name>
    <name type="common">Wallemia sebi (CBS 633.66)</name>
    <dbReference type="NCBI Taxonomy" id="671144"/>
    <lineage>
        <taxon>Eukaryota</taxon>
        <taxon>Fungi</taxon>
        <taxon>Dikarya</taxon>
        <taxon>Basidiomycota</taxon>
        <taxon>Wallemiomycotina</taxon>
        <taxon>Wallemiomycetes</taxon>
        <taxon>Wallemiales</taxon>
        <taxon>Wallemiaceae</taxon>
        <taxon>Wallemia</taxon>
    </lineage>
</organism>
<dbReference type="Pfam" id="PF05368">
    <property type="entry name" value="NmrA"/>
    <property type="match status" value="1"/>
</dbReference>
<sequence length="278" mass="31473">MVSLLTGVTGNQGSQVLEHMKGQPVRAFVRNTKNNKTKKLQERGIELASGDLKDEESIYTALENVDGAYLVTLMLEKGAQDEVEQGKAFLAAAKRRNLKHLVYSSVEGAERQTGIPHFDSKFEVEELIRESGIPHTIVRPVAFFDNFPKQRGLASFFTLGIFRAGTGYSKKIQLVSCYDIGRVVAAALKNPSKYAGQVIPLAAEELYVSEIQDKYEKALGTRPWKAWLPRFFLYLLPYDIRCMFLWFGQRGRGYRANIPALRREYPGLLTFDEWVKRG</sequence>
<comment type="similarity">
    <text evidence="1">Belongs to the NmrA-type oxidoreductase family.</text>
</comment>
<dbReference type="OMA" id="EWDRRAV"/>
<dbReference type="AlphaFoldDB" id="I4Y6F4"/>
<keyword evidence="2" id="KW-0521">NADP</keyword>
<evidence type="ECO:0000313" key="5">
    <source>
        <dbReference type="Proteomes" id="UP000005242"/>
    </source>
</evidence>
<dbReference type="PANTHER" id="PTHR42748:SF7">
    <property type="entry name" value="NMRA LIKE REDOX SENSOR 1-RELATED"/>
    <property type="match status" value="1"/>
</dbReference>
<dbReference type="EMBL" id="JH668248">
    <property type="protein sequence ID" value="EIM19546.1"/>
    <property type="molecule type" value="Genomic_DNA"/>
</dbReference>
<dbReference type="Gene3D" id="3.40.50.720">
    <property type="entry name" value="NAD(P)-binding Rossmann-like Domain"/>
    <property type="match status" value="1"/>
</dbReference>
<dbReference type="RefSeq" id="XP_006960344.1">
    <property type="nucleotide sequence ID" value="XM_006960282.1"/>
</dbReference>
<dbReference type="GeneID" id="18472732"/>